<evidence type="ECO:0000256" key="8">
    <source>
        <dbReference type="PROSITE-ProRule" id="PRU00723"/>
    </source>
</evidence>
<dbReference type="GO" id="GO:0003723">
    <property type="term" value="F:RNA binding"/>
    <property type="evidence" value="ECO:0007669"/>
    <property type="project" value="TreeGrafter"/>
</dbReference>
<dbReference type="InterPro" id="IPR000571">
    <property type="entry name" value="Znf_CCCH"/>
</dbReference>
<dbReference type="InterPro" id="IPR054429">
    <property type="entry name" value="Znf-CCCH_Muscleblind-like"/>
</dbReference>
<dbReference type="FunFam" id="3.30.1370.210:FF:000005">
    <property type="entry name" value="Muscleblind, isoform M"/>
    <property type="match status" value="1"/>
</dbReference>
<evidence type="ECO:0000256" key="9">
    <source>
        <dbReference type="SAM" id="MobiDB-lite"/>
    </source>
</evidence>
<dbReference type="PROSITE" id="PS50103">
    <property type="entry name" value="ZF_C3H1"/>
    <property type="match status" value="2"/>
</dbReference>
<sequence length="410" mass="44499">MLAFRLQELLSEAPESAASAVPRHESAPASASSPGRPYFGVTPAGGQMNRRPAVPIASLRCHGNRHASCRCSRVQQKSDHAFEAVGARHVQQIGALRRVQAPELARRRLGIFGQRGIQIGQHGALGLVPGRVDLRLRHAWGFFFATELSNSNSRLLVNQQSADAKVAAGGCCVQRSPQLAVPGVDVGLIGQQQAAHLSRVVDAGLVEGSQAVLVRSVRVHHGAGRESNLAPIFIPSTIFQPSSLVLDVGAAGARLAPLPVALQLLRPTLLSLPEPAKMSLVNPGLLQLASMKDSRWLTLEVCREFQRSKCSRTEIDCKFAHPPKHVDVQNGRVVCCYDYIKGKCQRKEPPCKYLHPPQHLREQLLQNGRNNLIIKSIHMQMLSQTLAAGGTQLLPLTAVSRVTLCFNQQT</sequence>
<dbReference type="AlphaFoldDB" id="A0A1I8IAP2"/>
<feature type="domain" description="C3H1-type" evidence="10">
    <location>
        <begin position="296"/>
        <end position="324"/>
    </location>
</feature>
<comment type="subcellular location">
    <subcellularLocation>
        <location evidence="1">Nucleus</location>
    </subcellularLocation>
</comment>
<evidence type="ECO:0000256" key="3">
    <source>
        <dbReference type="ARBA" id="ARBA00022737"/>
    </source>
</evidence>
<organism evidence="11 12">
    <name type="scientific">Macrostomum lignano</name>
    <dbReference type="NCBI Taxonomy" id="282301"/>
    <lineage>
        <taxon>Eukaryota</taxon>
        <taxon>Metazoa</taxon>
        <taxon>Spiralia</taxon>
        <taxon>Lophotrochozoa</taxon>
        <taxon>Platyhelminthes</taxon>
        <taxon>Rhabditophora</taxon>
        <taxon>Macrostomorpha</taxon>
        <taxon>Macrostomida</taxon>
        <taxon>Macrostomidae</taxon>
        <taxon>Macrostomum</taxon>
    </lineage>
</organism>
<accession>A0A1I8IAP2</accession>
<evidence type="ECO:0000259" key="10">
    <source>
        <dbReference type="PROSITE" id="PS50103"/>
    </source>
</evidence>
<dbReference type="Gene3D" id="3.30.1370.210">
    <property type="match status" value="1"/>
</dbReference>
<evidence type="ECO:0000256" key="2">
    <source>
        <dbReference type="ARBA" id="ARBA00022723"/>
    </source>
</evidence>
<dbReference type="Proteomes" id="UP000095280">
    <property type="component" value="Unplaced"/>
</dbReference>
<keyword evidence="5 8" id="KW-0862">Zinc</keyword>
<keyword evidence="11" id="KW-1185">Reference proteome</keyword>
<comment type="similarity">
    <text evidence="7">Belongs to the muscleblind family.</text>
</comment>
<protein>
    <submittedName>
        <fullName evidence="12">C3H1-type domain-containing protein</fullName>
    </submittedName>
</protein>
<feature type="region of interest" description="Disordered" evidence="9">
    <location>
        <begin position="14"/>
        <end position="37"/>
    </location>
</feature>
<evidence type="ECO:0000313" key="11">
    <source>
        <dbReference type="Proteomes" id="UP000095280"/>
    </source>
</evidence>
<dbReference type="PANTHER" id="PTHR12675">
    <property type="entry name" value="MUSCLEBLIND-LIKE PROTEIN"/>
    <property type="match status" value="1"/>
</dbReference>
<dbReference type="GO" id="GO:0043484">
    <property type="term" value="P:regulation of RNA splicing"/>
    <property type="evidence" value="ECO:0007669"/>
    <property type="project" value="TreeGrafter"/>
</dbReference>
<dbReference type="WBParaSite" id="maker-uti_cns_0011059-snap-gene-0.3-mRNA-1">
    <property type="protein sequence ID" value="maker-uti_cns_0011059-snap-gene-0.3-mRNA-1"/>
    <property type="gene ID" value="maker-uti_cns_0011059-snap-gene-0.3"/>
</dbReference>
<dbReference type="GO" id="GO:0005654">
    <property type="term" value="C:nucleoplasm"/>
    <property type="evidence" value="ECO:0007669"/>
    <property type="project" value="TreeGrafter"/>
</dbReference>
<evidence type="ECO:0000256" key="6">
    <source>
        <dbReference type="ARBA" id="ARBA00023242"/>
    </source>
</evidence>
<evidence type="ECO:0000256" key="7">
    <source>
        <dbReference type="ARBA" id="ARBA00038226"/>
    </source>
</evidence>
<dbReference type="Pfam" id="PF22628">
    <property type="entry name" value="zf-CCCH_10"/>
    <property type="match status" value="2"/>
</dbReference>
<evidence type="ECO:0000256" key="5">
    <source>
        <dbReference type="ARBA" id="ARBA00022833"/>
    </source>
</evidence>
<dbReference type="PANTHER" id="PTHR12675:SF12">
    <property type="entry name" value="PROTEIN MUSCLEBLIND"/>
    <property type="match status" value="1"/>
</dbReference>
<dbReference type="GO" id="GO:0005737">
    <property type="term" value="C:cytoplasm"/>
    <property type="evidence" value="ECO:0007669"/>
    <property type="project" value="TreeGrafter"/>
</dbReference>
<feature type="zinc finger region" description="C3H1-type" evidence="8">
    <location>
        <begin position="296"/>
        <end position="324"/>
    </location>
</feature>
<keyword evidence="3" id="KW-0677">Repeat</keyword>
<name>A0A1I8IAP2_9PLAT</name>
<feature type="domain" description="C3H1-type" evidence="10">
    <location>
        <begin position="330"/>
        <end position="358"/>
    </location>
</feature>
<evidence type="ECO:0000313" key="12">
    <source>
        <dbReference type="WBParaSite" id="maker-uti_cns_0011059-snap-gene-0.3-mRNA-1"/>
    </source>
</evidence>
<evidence type="ECO:0000256" key="4">
    <source>
        <dbReference type="ARBA" id="ARBA00022771"/>
    </source>
</evidence>
<dbReference type="SMART" id="SM00356">
    <property type="entry name" value="ZnF_C3H1"/>
    <property type="match status" value="2"/>
</dbReference>
<keyword evidence="2 8" id="KW-0479">Metal-binding</keyword>
<dbReference type="GO" id="GO:0008270">
    <property type="term" value="F:zinc ion binding"/>
    <property type="evidence" value="ECO:0007669"/>
    <property type="project" value="UniProtKB-KW"/>
</dbReference>
<feature type="zinc finger region" description="C3H1-type" evidence="8">
    <location>
        <begin position="330"/>
        <end position="358"/>
    </location>
</feature>
<proteinExistence type="inferred from homology"/>
<evidence type="ECO:0000256" key="1">
    <source>
        <dbReference type="ARBA" id="ARBA00004123"/>
    </source>
</evidence>
<keyword evidence="4 8" id="KW-0863">Zinc-finger</keyword>
<keyword evidence="6" id="KW-0539">Nucleus</keyword>
<reference evidence="12" key="1">
    <citation type="submission" date="2016-11" db="UniProtKB">
        <authorList>
            <consortium name="WormBaseParasite"/>
        </authorList>
    </citation>
    <scope>IDENTIFICATION</scope>
</reference>